<dbReference type="Proteomes" id="UP000271098">
    <property type="component" value="Unassembled WGS sequence"/>
</dbReference>
<dbReference type="EMBL" id="UYRT01112683">
    <property type="protein sequence ID" value="VDN46517.1"/>
    <property type="molecule type" value="Genomic_DNA"/>
</dbReference>
<name>A0A183F0B6_9BILA</name>
<sequence>MLGVTYEHPQATDSFNLVIESLKKKDADEFSAAGDLFAALEVTASSQSAPATAVESPQQAVVRYFCLFRFLISIA</sequence>
<reference evidence="3" key="1">
    <citation type="submission" date="2016-06" db="UniProtKB">
        <authorList>
            <consortium name="WormBaseParasite"/>
        </authorList>
    </citation>
    <scope>IDENTIFICATION</scope>
</reference>
<evidence type="ECO:0000313" key="2">
    <source>
        <dbReference type="Proteomes" id="UP000271098"/>
    </source>
</evidence>
<gene>
    <name evidence="1" type="ORF">GPUH_LOCUS26655</name>
</gene>
<dbReference type="AlphaFoldDB" id="A0A183F0B6"/>
<dbReference type="WBParaSite" id="GPUH_0002668701-mRNA-1">
    <property type="protein sequence ID" value="GPUH_0002668701-mRNA-1"/>
    <property type="gene ID" value="GPUH_0002668701"/>
</dbReference>
<reference evidence="1 2" key="2">
    <citation type="submission" date="2018-11" db="EMBL/GenBank/DDBJ databases">
        <authorList>
            <consortium name="Pathogen Informatics"/>
        </authorList>
    </citation>
    <scope>NUCLEOTIDE SEQUENCE [LARGE SCALE GENOMIC DNA]</scope>
</reference>
<evidence type="ECO:0000313" key="3">
    <source>
        <dbReference type="WBParaSite" id="GPUH_0002668701-mRNA-1"/>
    </source>
</evidence>
<accession>A0A183F0B6</accession>
<protein>
    <submittedName>
        <fullName evidence="3">RPN13_C domain-containing protein</fullName>
    </submittedName>
</protein>
<proteinExistence type="predicted"/>
<organism evidence="3">
    <name type="scientific">Gongylonema pulchrum</name>
    <dbReference type="NCBI Taxonomy" id="637853"/>
    <lineage>
        <taxon>Eukaryota</taxon>
        <taxon>Metazoa</taxon>
        <taxon>Ecdysozoa</taxon>
        <taxon>Nematoda</taxon>
        <taxon>Chromadorea</taxon>
        <taxon>Rhabditida</taxon>
        <taxon>Spirurina</taxon>
        <taxon>Spiruromorpha</taxon>
        <taxon>Spiruroidea</taxon>
        <taxon>Gongylonematidae</taxon>
        <taxon>Gongylonema</taxon>
    </lineage>
</organism>
<evidence type="ECO:0000313" key="1">
    <source>
        <dbReference type="EMBL" id="VDN46517.1"/>
    </source>
</evidence>
<keyword evidence="2" id="KW-1185">Reference proteome</keyword>